<proteinExistence type="predicted"/>
<dbReference type="AlphaFoldDB" id="A0A6L6XNS5"/>
<dbReference type="EMBL" id="WSEK01000004">
    <property type="protein sequence ID" value="MVQ48472.1"/>
    <property type="molecule type" value="Genomic_DNA"/>
</dbReference>
<evidence type="ECO:0000313" key="2">
    <source>
        <dbReference type="Proteomes" id="UP000473525"/>
    </source>
</evidence>
<gene>
    <name evidence="1" type="ORF">GON03_04720</name>
</gene>
<evidence type="ECO:0000313" key="1">
    <source>
        <dbReference type="EMBL" id="MVQ48472.1"/>
    </source>
</evidence>
<sequence length="321" mass="36124">MTAVDEGVETSTWQKRIEGEWHGRPGLFDAQGNHVGFERVDRASVVEDGVARYWMNTRLEASGPLRNRFELGAQFDFGIVDSDENRVYCGPDFYGTGQPYGLFVDAHYYSPGWQADLRTWNQVLPDGETQVYSSVLHDGWAVCAVFNGIYKRTFDSETNPATQQFVTDWIDLETRRGSVPQVLPTKEKGAWTGTLFVNAADQSDLGTVEVTIEHDPISLRRARQQVTWTGALDRSYGFERVRDGARTQYEGPEVFGNATSYGRALFTSQHLVGPDARGVEKIKGREVLIDADTRELAVVWQLFRGDTTTHFVHGLLTWETA</sequence>
<accession>A0A6L6XNS5</accession>
<dbReference type="RefSeq" id="WP_157340689.1">
    <property type="nucleotide sequence ID" value="NZ_WSEK01000004.1"/>
</dbReference>
<dbReference type="Proteomes" id="UP000473525">
    <property type="component" value="Unassembled WGS sequence"/>
</dbReference>
<name>A0A6L6XNS5_9ACTN</name>
<reference evidence="1 2" key="1">
    <citation type="submission" date="2019-12" db="EMBL/GenBank/DDBJ databases">
        <authorList>
            <person name="Huq M.A."/>
        </authorList>
    </citation>
    <scope>NUCLEOTIDE SEQUENCE [LARGE SCALE GENOMIC DNA]</scope>
    <source>
        <strain evidence="1 2">MAH-18</strain>
    </source>
</reference>
<organism evidence="1 2">
    <name type="scientific">Nocardioides agri</name>
    <dbReference type="NCBI Taxonomy" id="2682843"/>
    <lineage>
        <taxon>Bacteria</taxon>
        <taxon>Bacillati</taxon>
        <taxon>Actinomycetota</taxon>
        <taxon>Actinomycetes</taxon>
        <taxon>Propionibacteriales</taxon>
        <taxon>Nocardioidaceae</taxon>
        <taxon>Nocardioides</taxon>
    </lineage>
</organism>
<keyword evidence="2" id="KW-1185">Reference proteome</keyword>
<protein>
    <submittedName>
        <fullName evidence="1">Uncharacterized protein</fullName>
    </submittedName>
</protein>
<comment type="caution">
    <text evidence="1">The sequence shown here is derived from an EMBL/GenBank/DDBJ whole genome shotgun (WGS) entry which is preliminary data.</text>
</comment>